<feature type="binding site" evidence="3">
    <location>
        <position position="103"/>
    </location>
    <ligand>
        <name>substrate</name>
    </ligand>
</feature>
<name>D5V4E5_ARCNC</name>
<dbReference type="CAZy" id="GH13">
    <property type="family name" value="Glycoside Hydrolase Family 13"/>
</dbReference>
<dbReference type="HOGENOM" id="CLU_021358_0_0_7"/>
<evidence type="ECO:0000313" key="5">
    <source>
        <dbReference type="EMBL" id="ADG91878.1"/>
    </source>
</evidence>
<accession>D5V4E5</accession>
<dbReference type="PANTHER" id="PTHR38784">
    <property type="entry name" value="SUCROSE PHOSPHORYLASE"/>
    <property type="match status" value="1"/>
</dbReference>
<evidence type="ECO:0000256" key="2">
    <source>
        <dbReference type="ARBA" id="ARBA00022679"/>
    </source>
</evidence>
<dbReference type="Pfam" id="PF00128">
    <property type="entry name" value="Alpha-amylase"/>
    <property type="match status" value="1"/>
</dbReference>
<dbReference type="GO" id="GO:0016757">
    <property type="term" value="F:glycosyltransferase activity"/>
    <property type="evidence" value="ECO:0007669"/>
    <property type="project" value="UniProtKB-KW"/>
</dbReference>
<dbReference type="GO" id="GO:0005975">
    <property type="term" value="P:carbohydrate metabolic process"/>
    <property type="evidence" value="ECO:0007669"/>
    <property type="project" value="InterPro"/>
</dbReference>
<dbReference type="KEGG" id="ant:Arnit_0212"/>
<dbReference type="eggNOG" id="COG0366">
    <property type="taxonomic scope" value="Bacteria"/>
</dbReference>
<reference evidence="5 6" key="1">
    <citation type="journal article" date="2010" name="Stand. Genomic Sci.">
        <title>Complete genome sequence of Arcobacter nitrofigilis type strain (CI).</title>
        <authorList>
            <person name="Pati A."/>
            <person name="Gronow S."/>
            <person name="Lapidus A."/>
            <person name="Copeland A."/>
            <person name="Glavina Del Rio T."/>
            <person name="Nolan M."/>
            <person name="Lucas S."/>
            <person name="Tice H."/>
            <person name="Cheng J.F."/>
            <person name="Han C."/>
            <person name="Chertkov O."/>
            <person name="Bruce D."/>
            <person name="Tapia R."/>
            <person name="Goodwin L."/>
            <person name="Pitluck S."/>
            <person name="Liolios K."/>
            <person name="Ivanova N."/>
            <person name="Mavromatis K."/>
            <person name="Chen A."/>
            <person name="Palaniappan K."/>
            <person name="Land M."/>
            <person name="Hauser L."/>
            <person name="Chang Y.J."/>
            <person name="Jeffries C.D."/>
            <person name="Detter J.C."/>
            <person name="Rohde M."/>
            <person name="Goker M."/>
            <person name="Bristow J."/>
            <person name="Eisen J.A."/>
            <person name="Markowitz V."/>
            <person name="Hugenholtz P."/>
            <person name="Klenk H.P."/>
            <person name="Kyrpides N.C."/>
        </authorList>
    </citation>
    <scope>NUCLEOTIDE SEQUENCE [LARGE SCALE GENOMIC DNA]</scope>
    <source>
        <strain evidence="6">ATCC 33309 / DSM 7299 / CCUG 15893 / LMG 7604 / NCTC 12251 / CI</strain>
    </source>
</reference>
<dbReference type="PIRSF" id="PIRSF003059">
    <property type="entry name" value="Sucrose_phosphorylase"/>
    <property type="match status" value="1"/>
</dbReference>
<keyword evidence="6" id="KW-1185">Reference proteome</keyword>
<dbReference type="InterPro" id="IPR045857">
    <property type="entry name" value="O16G_dom_2"/>
</dbReference>
<dbReference type="Proteomes" id="UP000000939">
    <property type="component" value="Chromosome"/>
</dbReference>
<feature type="binding site" evidence="3">
    <location>
        <position position="141"/>
    </location>
    <ligand>
        <name>substrate</name>
    </ligand>
</feature>
<dbReference type="PANTHER" id="PTHR38784:SF1">
    <property type="entry name" value="SUCROSE PHOSPHORYLASE"/>
    <property type="match status" value="1"/>
</dbReference>
<evidence type="ECO:0000313" key="6">
    <source>
        <dbReference type="Proteomes" id="UP000000939"/>
    </source>
</evidence>
<keyword evidence="1" id="KW-0328">Glycosyltransferase</keyword>
<evidence type="ECO:0000256" key="1">
    <source>
        <dbReference type="ARBA" id="ARBA00022676"/>
    </source>
</evidence>
<dbReference type="OrthoDB" id="9805159at2"/>
<sequence>MKGPKHISDPKHTINKRLHRLYPEEIAQRAVNDIIDLIFKYKQRIKPSDYRLSQKDIILITYGDQVSKLHEPSLETLNNFMNDHLKGVINSIHILPFYPYSSDDGFSVVNYNAVDPHMGSWREIESISKDYRLMVDGVINHISQFSDWFKAYLAGDPYFQDFFINVDPSIDLSKVVRPRATPLLSEFIDDEGKIKNIWTTFSKDQVDLNYKSHRVLRNVLDALFYYIEKGATLIRLDAIAFIWKEIGTSCVHLPQTHELIQLMREVLHEVAPEVIIITETNVPHNENISYFGSGEDEAQMVYNFALPPLLLHSILNSNTKKLTAWAKTLTLPSDKVCFFNFTASHDGIGMRPIKGILEDEEIENLVKTVEDHGGLVSYRAEEDGSQTPYELNCSYIDALTHPKEDQYLRVKRMLVTQAAVLAMPGVPGIYFHSLVGSKNYHDGVKHTGVNRTINREKYNIDWLENELSSQGTLAKTMFDSYKRLISIRISEEAFNPFGEFEILDLDDRLFVIDQSCCGNENRIVAIHNFSNEEVMCKLPVSISLPLCDILSSNCMSKNEEKTEKMNEIKLEPYQIMWLKGKI</sequence>
<feature type="binding site" evidence="3">
    <location>
        <position position="451"/>
    </location>
    <ligand>
        <name>substrate</name>
    </ligand>
</feature>
<dbReference type="Gene3D" id="3.90.400.10">
    <property type="entry name" value="Oligo-1,6-glucosidase, Domain 2"/>
    <property type="match status" value="1"/>
</dbReference>
<dbReference type="STRING" id="572480.Arnit_0212"/>
<dbReference type="SMR" id="D5V4E5"/>
<dbReference type="InterPro" id="IPR033746">
    <property type="entry name" value="GGa_phosphorylase"/>
</dbReference>
<organism evidence="5 6">
    <name type="scientific">Arcobacter nitrofigilis (strain ATCC 33309 / DSM 7299 / CCUG 15893 / LMG 7604 / NCTC 12251 / CI)</name>
    <name type="common">Campylobacter nitrofigilis</name>
    <dbReference type="NCBI Taxonomy" id="572480"/>
    <lineage>
        <taxon>Bacteria</taxon>
        <taxon>Pseudomonadati</taxon>
        <taxon>Campylobacterota</taxon>
        <taxon>Epsilonproteobacteria</taxon>
        <taxon>Campylobacterales</taxon>
        <taxon>Arcobacteraceae</taxon>
        <taxon>Arcobacter</taxon>
    </lineage>
</organism>
<dbReference type="SMART" id="SM00642">
    <property type="entry name" value="Aamy"/>
    <property type="match status" value="1"/>
</dbReference>
<gene>
    <name evidence="5" type="ordered locus">Arnit_0212</name>
</gene>
<dbReference type="RefSeq" id="WP_013134023.1">
    <property type="nucleotide sequence ID" value="NC_014166.1"/>
</dbReference>
<dbReference type="InterPro" id="IPR017853">
    <property type="entry name" value="GH"/>
</dbReference>
<feature type="domain" description="Glycosyl hydrolase family 13 catalytic" evidence="4">
    <location>
        <begin position="75"/>
        <end position="488"/>
    </location>
</feature>
<protein>
    <submittedName>
        <fullName evidence="5">Alpha amylase catalytic region</fullName>
    </submittedName>
</protein>
<dbReference type="Gene3D" id="3.20.20.80">
    <property type="entry name" value="Glycosidases"/>
    <property type="match status" value="1"/>
</dbReference>
<dbReference type="AlphaFoldDB" id="D5V4E5"/>
<dbReference type="InterPro" id="IPR016377">
    <property type="entry name" value="Sucrose_GGa_phosphorylase-rel"/>
</dbReference>
<dbReference type="CDD" id="cd11356">
    <property type="entry name" value="AmyAc_Sucrose_phosphorylase-like_1"/>
    <property type="match status" value="1"/>
</dbReference>
<feature type="binding site" evidence="3">
    <location>
        <begin position="235"/>
        <end position="237"/>
    </location>
    <ligand>
        <name>substrate</name>
    </ligand>
</feature>
<evidence type="ECO:0000259" key="4">
    <source>
        <dbReference type="SMART" id="SM00642"/>
    </source>
</evidence>
<dbReference type="SUPFAM" id="SSF51445">
    <property type="entry name" value="(Trans)glycosidases"/>
    <property type="match status" value="1"/>
</dbReference>
<evidence type="ECO:0000256" key="3">
    <source>
        <dbReference type="PIRSR" id="PIRSR003059-2"/>
    </source>
</evidence>
<keyword evidence="2" id="KW-0808">Transferase</keyword>
<feature type="binding site" evidence="3">
    <location>
        <begin position="345"/>
        <end position="346"/>
    </location>
    <ligand>
        <name>substrate</name>
    </ligand>
</feature>
<proteinExistence type="predicted"/>
<dbReference type="EMBL" id="CP001999">
    <property type="protein sequence ID" value="ADG91878.1"/>
    <property type="molecule type" value="Genomic_DNA"/>
</dbReference>
<dbReference type="InterPro" id="IPR006047">
    <property type="entry name" value="GH13_cat_dom"/>
</dbReference>